<dbReference type="InterPro" id="IPR000524">
    <property type="entry name" value="Tscrpt_reg_HTH_GntR"/>
</dbReference>
<keyword evidence="2" id="KW-0238">DNA-binding</keyword>
<dbReference type="PANTHER" id="PTHR43537:SF24">
    <property type="entry name" value="GLUCONATE OPERON TRANSCRIPTIONAL REPRESSOR"/>
    <property type="match status" value="1"/>
</dbReference>
<organism evidence="5 6">
    <name type="scientific">Gordonia asplenii</name>
    <dbReference type="NCBI Taxonomy" id="2725283"/>
    <lineage>
        <taxon>Bacteria</taxon>
        <taxon>Bacillati</taxon>
        <taxon>Actinomycetota</taxon>
        <taxon>Actinomycetes</taxon>
        <taxon>Mycobacteriales</taxon>
        <taxon>Gordoniaceae</taxon>
        <taxon>Gordonia</taxon>
    </lineage>
</organism>
<name>A0A848L527_9ACTN</name>
<dbReference type="Pfam" id="PF00392">
    <property type="entry name" value="GntR"/>
    <property type="match status" value="1"/>
</dbReference>
<evidence type="ECO:0000259" key="4">
    <source>
        <dbReference type="PROSITE" id="PS50949"/>
    </source>
</evidence>
<dbReference type="AlphaFoldDB" id="A0A848L527"/>
<evidence type="ECO:0000256" key="3">
    <source>
        <dbReference type="ARBA" id="ARBA00023163"/>
    </source>
</evidence>
<proteinExistence type="predicted"/>
<keyword evidence="3" id="KW-0804">Transcription</keyword>
<dbReference type="EMBL" id="JABBNB010000025">
    <property type="protein sequence ID" value="NMO03671.1"/>
    <property type="molecule type" value="Genomic_DNA"/>
</dbReference>
<evidence type="ECO:0000313" key="6">
    <source>
        <dbReference type="Proteomes" id="UP000550729"/>
    </source>
</evidence>
<dbReference type="SMART" id="SM00895">
    <property type="entry name" value="FCD"/>
    <property type="match status" value="1"/>
</dbReference>
<sequence length="286" mass="32160">MPHCGVDHTLTAICYNSKAARLAQQHPRRRITCGTLCDITAFAGQPSAKEHDLSAEGQIRPIESRSVATQVTDELRRTILNGTLAPGREFSLREIAGLLDVSFIPVREALRSLESEGLVIIRPGRSSRVTPLNLDDLHGIYRLRKILEPELASRSCQLLTVNELDRLAEHAVEFADEKLSMDAIYDSHLQFHLALLKPAATQWDARTLTTLWRAAERYIRIGFGLLDVDPHEHERRGEAHEHLIEAFRQRVPDLAAEAVFEHLARNEQAAHRALDAYNREPATAAR</sequence>
<reference evidence="5 6" key="1">
    <citation type="submission" date="2020-04" db="EMBL/GenBank/DDBJ databases">
        <title>Gordonia sp. nov. TBRC 11910.</title>
        <authorList>
            <person name="Suriyachadkun C."/>
        </authorList>
    </citation>
    <scope>NUCLEOTIDE SEQUENCE [LARGE SCALE GENOMIC DNA]</scope>
    <source>
        <strain evidence="5 6">TBRC 11910</strain>
    </source>
</reference>
<keyword evidence="1" id="KW-0805">Transcription regulation</keyword>
<dbReference type="Proteomes" id="UP000550729">
    <property type="component" value="Unassembled WGS sequence"/>
</dbReference>
<dbReference type="InterPro" id="IPR011711">
    <property type="entry name" value="GntR_C"/>
</dbReference>
<dbReference type="Gene3D" id="1.10.10.10">
    <property type="entry name" value="Winged helix-like DNA-binding domain superfamily/Winged helix DNA-binding domain"/>
    <property type="match status" value="1"/>
</dbReference>
<dbReference type="InterPro" id="IPR008920">
    <property type="entry name" value="TF_FadR/GntR_C"/>
</dbReference>
<feature type="domain" description="HTH gntR-type" evidence="4">
    <location>
        <begin position="65"/>
        <end position="132"/>
    </location>
</feature>
<evidence type="ECO:0000313" key="5">
    <source>
        <dbReference type="EMBL" id="NMO03671.1"/>
    </source>
</evidence>
<dbReference type="CDD" id="cd07377">
    <property type="entry name" value="WHTH_GntR"/>
    <property type="match status" value="1"/>
</dbReference>
<dbReference type="PANTHER" id="PTHR43537">
    <property type="entry name" value="TRANSCRIPTIONAL REGULATOR, GNTR FAMILY"/>
    <property type="match status" value="1"/>
</dbReference>
<evidence type="ECO:0000256" key="1">
    <source>
        <dbReference type="ARBA" id="ARBA00023015"/>
    </source>
</evidence>
<dbReference type="GO" id="GO:0003677">
    <property type="term" value="F:DNA binding"/>
    <property type="evidence" value="ECO:0007669"/>
    <property type="project" value="UniProtKB-KW"/>
</dbReference>
<keyword evidence="6" id="KW-1185">Reference proteome</keyword>
<evidence type="ECO:0000256" key="2">
    <source>
        <dbReference type="ARBA" id="ARBA00023125"/>
    </source>
</evidence>
<dbReference type="InterPro" id="IPR036390">
    <property type="entry name" value="WH_DNA-bd_sf"/>
</dbReference>
<comment type="caution">
    <text evidence="5">The sequence shown here is derived from an EMBL/GenBank/DDBJ whole genome shotgun (WGS) entry which is preliminary data.</text>
</comment>
<protein>
    <submittedName>
        <fullName evidence="5">GntR family transcriptional regulator</fullName>
    </submittedName>
</protein>
<accession>A0A848L527</accession>
<dbReference type="Pfam" id="PF07729">
    <property type="entry name" value="FCD"/>
    <property type="match status" value="1"/>
</dbReference>
<gene>
    <name evidence="5" type="ORF">HH308_20865</name>
</gene>
<dbReference type="SUPFAM" id="SSF48008">
    <property type="entry name" value="GntR ligand-binding domain-like"/>
    <property type="match status" value="1"/>
</dbReference>
<dbReference type="SUPFAM" id="SSF46785">
    <property type="entry name" value="Winged helix' DNA-binding domain"/>
    <property type="match status" value="1"/>
</dbReference>
<dbReference type="Gene3D" id="1.20.120.530">
    <property type="entry name" value="GntR ligand-binding domain-like"/>
    <property type="match status" value="1"/>
</dbReference>
<dbReference type="PROSITE" id="PS50949">
    <property type="entry name" value="HTH_GNTR"/>
    <property type="match status" value="1"/>
</dbReference>
<dbReference type="SMART" id="SM00345">
    <property type="entry name" value="HTH_GNTR"/>
    <property type="match status" value="1"/>
</dbReference>
<dbReference type="GO" id="GO:0003700">
    <property type="term" value="F:DNA-binding transcription factor activity"/>
    <property type="evidence" value="ECO:0007669"/>
    <property type="project" value="InterPro"/>
</dbReference>
<dbReference type="InterPro" id="IPR036388">
    <property type="entry name" value="WH-like_DNA-bd_sf"/>
</dbReference>